<evidence type="ECO:0000313" key="3">
    <source>
        <dbReference type="EMBL" id="QII10889.1"/>
    </source>
</evidence>
<dbReference type="Proteomes" id="UP000501926">
    <property type="component" value="Chromosome"/>
</dbReference>
<evidence type="ECO:0000259" key="1">
    <source>
        <dbReference type="Pfam" id="PF13524"/>
    </source>
</evidence>
<dbReference type="EMBL" id="CT573071">
    <property type="protein sequence ID" value="CAJ73863.1"/>
    <property type="molecule type" value="Genomic_DNA"/>
</dbReference>
<reference evidence="2" key="1">
    <citation type="journal article" date="2006" name="Nature">
        <title>Deciphering the evolution and metabolism of an anammox bacterium from a community genome.</title>
        <authorList>
            <person name="Strous M."/>
            <person name="Pelletier E."/>
            <person name="Mangenot S."/>
            <person name="Rattei T."/>
            <person name="Lehner A."/>
            <person name="Taylor M.W."/>
            <person name="Horn M."/>
            <person name="Daims H."/>
            <person name="Bartol-Mavel D."/>
            <person name="Wincker P."/>
            <person name="Barbe V."/>
            <person name="Fonknechten N."/>
            <person name="Vallenet D."/>
            <person name="Segurens B."/>
            <person name="Schenowitz-Truong C."/>
            <person name="Medigue C."/>
            <person name="Collingro A."/>
            <person name="Snel B."/>
            <person name="Dutilh B.E."/>
            <person name="OpDenCamp H.J.M."/>
            <person name="vanDerDrift C."/>
            <person name="Cirpus I."/>
            <person name="vanDePas-Schoonen K.T."/>
            <person name="Harhangi H.R."/>
            <person name="vanNiftrik L."/>
            <person name="Schmid M."/>
            <person name="Keltjens J."/>
            <person name="vanDeVossenberg J."/>
            <person name="Kartal B."/>
            <person name="Meier H."/>
            <person name="Frishman D."/>
            <person name="Huynen M.A."/>
            <person name="Mewes H."/>
            <person name="Weissenbach J."/>
            <person name="Jetten M.S.M."/>
            <person name="Wagner M."/>
            <person name="LePaslier D."/>
        </authorList>
    </citation>
    <scope>NUCLEOTIDE SEQUENCE</scope>
</reference>
<dbReference type="OrthoDB" id="110463at2"/>
<dbReference type="EMBL" id="LT934425">
    <property type="protein sequence ID" value="SOH03516.1"/>
    <property type="molecule type" value="Genomic_DNA"/>
</dbReference>
<gene>
    <name evidence="3" type="primary">ykvP</name>
    <name evidence="4" type="synonym">ykvP_1</name>
    <name evidence="3" type="ORF">KsCSTR_15100</name>
    <name evidence="4" type="ORF">KSMBR1_1010</name>
    <name evidence="2" type="ORF">kuste3106</name>
</gene>
<evidence type="ECO:0000313" key="2">
    <source>
        <dbReference type="EMBL" id="CAJ73863.1"/>
    </source>
</evidence>
<reference evidence="3 6" key="5">
    <citation type="submission" date="2020-02" db="EMBL/GenBank/DDBJ databases">
        <title>Newly sequenced genome of strain CSTR1 showed variability in Candidatus Kuenenia stuttgartiensis genomes.</title>
        <authorList>
            <person name="Ding C."/>
            <person name="Adrian L."/>
        </authorList>
    </citation>
    <scope>NUCLEOTIDE SEQUENCE [LARGE SCALE GENOMIC DNA]</scope>
    <source>
        <strain evidence="3 6">CSTR1</strain>
    </source>
</reference>
<reference evidence="4" key="3">
    <citation type="submission" date="2017-10" db="EMBL/GenBank/DDBJ databases">
        <authorList>
            <person name="Banno H."/>
            <person name="Chua N.-H."/>
        </authorList>
    </citation>
    <scope>NUCLEOTIDE SEQUENCE [LARGE SCALE GENOMIC DNA]</scope>
    <source>
        <strain evidence="4">Kuenenia_mbr1_ru-nijmegen</strain>
    </source>
</reference>
<proteinExistence type="predicted"/>
<organism evidence="2">
    <name type="scientific">Kuenenia stuttgartiensis</name>
    <dbReference type="NCBI Taxonomy" id="174633"/>
    <lineage>
        <taxon>Bacteria</taxon>
        <taxon>Pseudomonadati</taxon>
        <taxon>Planctomycetota</taxon>
        <taxon>Candidatus Brocadiia</taxon>
        <taxon>Candidatus Brocadiales</taxon>
        <taxon>Candidatus Brocadiaceae</taxon>
        <taxon>Candidatus Kuenenia</taxon>
    </lineage>
</organism>
<name>Q1Q1H5_KUEST</name>
<dbReference type="Pfam" id="PF13524">
    <property type="entry name" value="Glyco_trans_1_2"/>
    <property type="match status" value="1"/>
</dbReference>
<dbReference type="KEGG" id="kst:KSMBR1_1010"/>
<evidence type="ECO:0000313" key="5">
    <source>
        <dbReference type="Proteomes" id="UP000221734"/>
    </source>
</evidence>
<dbReference type="AlphaFoldDB" id="Q1Q1H5"/>
<dbReference type="RefSeq" id="WP_099324342.1">
    <property type="nucleotide sequence ID" value="NZ_CP049055.1"/>
</dbReference>
<sequence>MLTIHLVGAQKTNYPWGFENHLISALEEMDCNILSTDFRQERHNLQRLLQQKADLVLVCKGEFIPPELIQSIPYPTALWYCEQIGNDTAVDYIALVRRKELEYNATAFDYVFSHDKTNLQVYKNIGCVNVHWLPCIAVNTKIHKKLEVSKKYDVTFIGNQTPRRKNILVALEKYFKVFTPNIWDSKELNEAFNESKIILNIHLSDLLNIETRIGEVLGSGSFLLTEELPCKDLFIDGEHLVQWHQGDVEYLIKKIHYYLIHEDEREGIAGKGHHFAIEHHSFEERMRQLLATIDFSKNKCGAERL</sequence>
<reference evidence="5" key="4">
    <citation type="submission" date="2017-10" db="EMBL/GenBank/DDBJ databases">
        <authorList>
            <person name="Frank J."/>
        </authorList>
    </citation>
    <scope>NUCLEOTIDE SEQUENCE [LARGE SCALE GENOMIC DNA]</scope>
</reference>
<dbReference type="InterPro" id="IPR055259">
    <property type="entry name" value="YkvP/CgeB_Glyco_trans-like"/>
</dbReference>
<keyword evidence="5" id="KW-1185">Reference proteome</keyword>
<evidence type="ECO:0000313" key="4">
    <source>
        <dbReference type="EMBL" id="SOH03516.1"/>
    </source>
</evidence>
<dbReference type="Proteomes" id="UP000221734">
    <property type="component" value="Chromosome Kuenenia_stuttgartiensis_MBR1"/>
</dbReference>
<evidence type="ECO:0000313" key="6">
    <source>
        <dbReference type="Proteomes" id="UP000501926"/>
    </source>
</evidence>
<accession>Q1Q1H5</accession>
<reference evidence="2" key="2">
    <citation type="submission" date="2006-01" db="EMBL/GenBank/DDBJ databases">
        <authorList>
            <person name="Genoscope"/>
        </authorList>
    </citation>
    <scope>NUCLEOTIDE SEQUENCE</scope>
</reference>
<dbReference type="EMBL" id="CP049055">
    <property type="protein sequence ID" value="QII10889.1"/>
    <property type="molecule type" value="Genomic_DNA"/>
</dbReference>
<protein>
    <submittedName>
        <fullName evidence="3">Spore protein YkvP</fullName>
    </submittedName>
</protein>
<feature type="domain" description="Spore protein YkvP/CgeB glycosyl transferase-like" evidence="1">
    <location>
        <begin position="183"/>
        <end position="291"/>
    </location>
</feature>